<dbReference type="Proteomes" id="UP000663848">
    <property type="component" value="Unassembled WGS sequence"/>
</dbReference>
<dbReference type="InterPro" id="IPR011625">
    <property type="entry name" value="A2M_N_BRD"/>
</dbReference>
<dbReference type="InterPro" id="IPR032812">
    <property type="entry name" value="SbsA_Ig"/>
</dbReference>
<dbReference type="Pfam" id="PF17973">
    <property type="entry name" value="bMG10"/>
    <property type="match status" value="1"/>
</dbReference>
<dbReference type="Pfam" id="PF00207">
    <property type="entry name" value="A2M"/>
    <property type="match status" value="1"/>
</dbReference>
<protein>
    <submittedName>
        <fullName evidence="4">Uncharacterized protein</fullName>
    </submittedName>
</protein>
<comment type="caution">
    <text evidence="4">The sequence shown here is derived from an EMBL/GenBank/DDBJ whole genome shotgun (WGS) entry which is preliminary data.</text>
</comment>
<reference evidence="4" key="1">
    <citation type="submission" date="2021-02" db="EMBL/GenBank/DDBJ databases">
        <authorList>
            <person name="Nowell W R."/>
        </authorList>
    </citation>
    <scope>NUCLEOTIDE SEQUENCE</scope>
</reference>
<dbReference type="InterPro" id="IPR008930">
    <property type="entry name" value="Terpenoid_cyclase/PrenylTrfase"/>
</dbReference>
<dbReference type="GO" id="GO:0004866">
    <property type="term" value="F:endopeptidase inhibitor activity"/>
    <property type="evidence" value="ECO:0007669"/>
    <property type="project" value="InterPro"/>
</dbReference>
<dbReference type="SUPFAM" id="SSF48239">
    <property type="entry name" value="Terpenoid cyclases/Protein prenyltransferases"/>
    <property type="match status" value="1"/>
</dbReference>
<dbReference type="Gene3D" id="2.60.40.1930">
    <property type="match status" value="1"/>
</dbReference>
<evidence type="ECO:0000313" key="4">
    <source>
        <dbReference type="EMBL" id="CAF4628409.1"/>
    </source>
</evidence>
<name>A0A821E065_9BILA</name>
<keyword evidence="1" id="KW-0732">Signal</keyword>
<accession>A0A821E065</accession>
<dbReference type="SMART" id="SM01359">
    <property type="entry name" value="A2M_N_2"/>
    <property type="match status" value="1"/>
</dbReference>
<dbReference type="SMART" id="SM01360">
    <property type="entry name" value="A2M"/>
    <property type="match status" value="1"/>
</dbReference>
<feature type="domain" description="Alpha-2-macroglobulin bait region" evidence="2">
    <location>
        <begin position="1066"/>
        <end position="1225"/>
    </location>
</feature>
<organism evidence="4 5">
    <name type="scientific">Rotaria socialis</name>
    <dbReference type="NCBI Taxonomy" id="392032"/>
    <lineage>
        <taxon>Eukaryota</taxon>
        <taxon>Metazoa</taxon>
        <taxon>Spiralia</taxon>
        <taxon>Gnathifera</taxon>
        <taxon>Rotifera</taxon>
        <taxon>Eurotatoria</taxon>
        <taxon>Bdelloidea</taxon>
        <taxon>Philodinida</taxon>
        <taxon>Philodinidae</taxon>
        <taxon>Rotaria</taxon>
    </lineage>
</organism>
<sequence>MWSERDQTFKYEQPQSYKFDFNIDQVNEMNNETTTDAGMIPLHDDLQQQNLTPDQLQELFSRVSSELVAESTDDQEFFKREATIKVPKTSKTMQTPFPPPPLDRQEDVDIHIEHLKQLAKKEASSLVIERHSPNENEVDHVLSTITLTFNQSMISVSSLDEQMKAEDLGISLTPNVEGRWKWIGTQTVQFEAKHRLPYSTKYTLKVNKEHCVSVIGGKLENEFFFEFSTTTPTVLEFLPNEEVSTLKPTCFLLFDQKIDKNEIFKHLCVVRGDEHKMSTNELELVDETTAKSEFKSFINEKEGNHEQYVAFTFKDDLLKATQYTIQVPTGCPSAEGPLMTTSEWSTSFNTYEPLKIIDWFPNTNDEWRNTAIPGRTWSLTFNNSLDHSTIKKSLFRFEPEVSGLGIEHTEDNDRKILLHNESQSNTIYTLLIQSEILKDIYGQTLQHDHSDQPIQFEVQAIDSPTLGVLQGESGMIIMDPALLNEPCYTFIVCNYSELILRINRVKPEHYQEYLLYVNRRYRSDEEQEPDNKLPDIRVPLKAYFTKPSGLGQLLILIELTEKARAEFRNEHWNDRPTISIWLQCTRLAVDVFSSSDPDCTLTTWVTDLMTGAPINQATVSISNQKKETDQHGLCTIKRYRPGNVQETEEEEDTKNEILVVEKGDDLCMQVNTHSYRSTGDVYIWHVFNDRGLYRPKEEVHIKGYVRLMKIEGEAKIPTYAQGVIDYIICGSYSEQLQQSKVELNNYGAFDIHFTLPDNVNLGNEYVRFSLLDSKSNEQHCFQIQEFRKPEYVVSSMIRPPLAYYCYPTVDQYAIASCEGKLFVGGCLNDAYVRWTVQATTTTFTPANQYGYMFGRAQSFCYYSSYDRKTKISYPKKHFQGKTSSKGQHEIKITYHGIEQEPRPIIVHTLATITDLNYQTQETKANFLIHPCAYYVGFQFVKNYGKKDEPVQTKVIVTDIDGNLIDNILVRCEVIGYGSEKKEDRNGLTIFEEIKDEQTLTIVSSNKGAVNIDYTPKLDGRYNITYSAKDEQGRLAMSYYENFYVSDGYKREIQHDKEISFTPTDSITIIPNAKKYQPDDLCELLILAPFSPANGLLILDCDGQVSEPILFQIEPGKNSTTIEFKISKDWIPNVEVHAELTGSIPREIEVIDSPHRPATAIGSVSLKVSTDIYKLNVLINTKETNKMYAPSSIIHIDVNVTQYLDNASVDKAEVCLIVVDEAILSLTGHKLESPLNQFYHNRSENIRHHQSREHCLLSNVQYIEQLKKKIQERLTLNDSDRCGGGGGGGGGDDRSRHNFMATAVRSNFNPLACWTPSSITDSSGHVSIEVKLPDSLTRYRVWALATNDKQYGFGEMSFTVQLPIMVRPSLPRFLNYGDTAHFSVILQNQTDQSLLLHAGLRATNAKLLASQTNQQAVGYSIVIQPSKRAALKFPVTTIHSGIARFQFVVSTAKNETCASFDGAIELSLPIFTPATSEAFATYGDIYDEQAVLQPIKIPKNVLAQFGEVSVTTSSTALSSLTDAIISLYTYPYECTEQLSSRLLGIQSLWDVLQAFHCKELPDISILKTKLESDINILKGRQYPNGGFGYWSNRNDSHADPYMSVHVAHCLVVLVNKKVFDIDENMLNTALKYLENIESEINKLPYSEHWSERTRFSLMSYALYVRAKHLQNVADEASQLFQRSGFDKLSLESIGWLLVALSNDTISNKYELIDRIYKYLKDKVNETGETANFITSYGDDGQSVMLHSNQRTDAILLESLLHIDPKSTLCTKLCKGLQAHRVKGAWKSIQENCFVLIALDKYFHIREKDEPDFVANIWFDNAYCDQHQYKGRTTNAYTRNISMKAILSPSSSPSNINNNDKNLIIHKDGNGRLYYRIAMNYAPSNLQLKAVNYGFKIERIYAAIDDPSHVQKQPDGTWKFKLQEKIQVTLTMTTTQQRHHIALVDYLPAGCEPLNRKLNGTLTDNTNSSITGSKRNNYSDGRRPYLTIGWTDHENLRDERAEAFRSILWPGVYEWSHVMRATCAGTFITPPAKAEEMYSPENFGRCATEMVIID</sequence>
<dbReference type="InterPro" id="IPR001599">
    <property type="entry name" value="Macroglobln_a2"/>
</dbReference>
<dbReference type="PANTHER" id="PTHR40094:SF1">
    <property type="entry name" value="UBIQUITIN DOMAIN-CONTAINING PROTEIN"/>
    <property type="match status" value="1"/>
</dbReference>
<evidence type="ECO:0000256" key="1">
    <source>
        <dbReference type="ARBA" id="ARBA00022729"/>
    </source>
</evidence>
<dbReference type="PANTHER" id="PTHR40094">
    <property type="entry name" value="ALPHA-2-MACROGLOBULIN HOMOLOG"/>
    <property type="match status" value="1"/>
</dbReference>
<dbReference type="EMBL" id="CAJOBR010001691">
    <property type="protein sequence ID" value="CAF4628409.1"/>
    <property type="molecule type" value="Genomic_DNA"/>
</dbReference>
<dbReference type="Gene3D" id="2.60.40.3710">
    <property type="match status" value="1"/>
</dbReference>
<evidence type="ECO:0000313" key="5">
    <source>
        <dbReference type="Proteomes" id="UP000663848"/>
    </source>
</evidence>
<dbReference type="Pfam" id="PF13205">
    <property type="entry name" value="Big_5"/>
    <property type="match status" value="1"/>
</dbReference>
<dbReference type="InterPro" id="IPR041246">
    <property type="entry name" value="Bact_MG10"/>
</dbReference>
<evidence type="ECO:0000259" key="2">
    <source>
        <dbReference type="SMART" id="SM01359"/>
    </source>
</evidence>
<feature type="domain" description="Alpha-2-macroglobulin" evidence="3">
    <location>
        <begin position="1310"/>
        <end position="1399"/>
    </location>
</feature>
<proteinExistence type="predicted"/>
<dbReference type="InterPro" id="IPR051802">
    <property type="entry name" value="YfhM-like"/>
</dbReference>
<dbReference type="Gene3D" id="1.50.10.20">
    <property type="match status" value="1"/>
</dbReference>
<gene>
    <name evidence="4" type="ORF">QYT958_LOCUS13315</name>
</gene>
<dbReference type="Pfam" id="PF07703">
    <property type="entry name" value="A2M_BRD"/>
    <property type="match status" value="1"/>
</dbReference>
<evidence type="ECO:0000259" key="3">
    <source>
        <dbReference type="SMART" id="SM01360"/>
    </source>
</evidence>